<organism evidence="2 3">
    <name type="scientific">Phascolomyces articulosus</name>
    <dbReference type="NCBI Taxonomy" id="60185"/>
    <lineage>
        <taxon>Eukaryota</taxon>
        <taxon>Fungi</taxon>
        <taxon>Fungi incertae sedis</taxon>
        <taxon>Mucoromycota</taxon>
        <taxon>Mucoromycotina</taxon>
        <taxon>Mucoromycetes</taxon>
        <taxon>Mucorales</taxon>
        <taxon>Lichtheimiaceae</taxon>
        <taxon>Phascolomyces</taxon>
    </lineage>
</organism>
<dbReference type="Proteomes" id="UP001209540">
    <property type="component" value="Unassembled WGS sequence"/>
</dbReference>
<sequence length="84" mass="9909">CRPKLILGLVLWIPITWKECSCCIRWRMGWLLRGRPKPSIKCGYHSLNKQHALLCLHVHYRLNLPISHYKDPISHLFNILPQSP</sequence>
<evidence type="ECO:0000313" key="3">
    <source>
        <dbReference type="Proteomes" id="UP001209540"/>
    </source>
</evidence>
<feature type="chain" id="PRO_5041959659" evidence="1">
    <location>
        <begin position="23"/>
        <end position="84"/>
    </location>
</feature>
<reference evidence="2" key="1">
    <citation type="journal article" date="2022" name="IScience">
        <title>Evolution of zygomycete secretomes and the origins of terrestrial fungal ecologies.</title>
        <authorList>
            <person name="Chang Y."/>
            <person name="Wang Y."/>
            <person name="Mondo S."/>
            <person name="Ahrendt S."/>
            <person name="Andreopoulos W."/>
            <person name="Barry K."/>
            <person name="Beard J."/>
            <person name="Benny G.L."/>
            <person name="Blankenship S."/>
            <person name="Bonito G."/>
            <person name="Cuomo C."/>
            <person name="Desiro A."/>
            <person name="Gervers K.A."/>
            <person name="Hundley H."/>
            <person name="Kuo A."/>
            <person name="LaButti K."/>
            <person name="Lang B.F."/>
            <person name="Lipzen A."/>
            <person name="O'Donnell K."/>
            <person name="Pangilinan J."/>
            <person name="Reynolds N."/>
            <person name="Sandor L."/>
            <person name="Smith M.E."/>
            <person name="Tsang A."/>
            <person name="Grigoriev I.V."/>
            <person name="Stajich J.E."/>
            <person name="Spatafora J.W."/>
        </authorList>
    </citation>
    <scope>NUCLEOTIDE SEQUENCE</scope>
    <source>
        <strain evidence="2">RSA 2281</strain>
    </source>
</reference>
<keyword evidence="1" id="KW-0732">Signal</keyword>
<feature type="signal peptide" evidence="1">
    <location>
        <begin position="1"/>
        <end position="22"/>
    </location>
</feature>
<proteinExistence type="predicted"/>
<dbReference type="EMBL" id="JAIXMP010000028">
    <property type="protein sequence ID" value="KAI9252358.1"/>
    <property type="molecule type" value="Genomic_DNA"/>
</dbReference>
<accession>A0AAD5PAJ7</accession>
<reference evidence="2" key="2">
    <citation type="submission" date="2023-02" db="EMBL/GenBank/DDBJ databases">
        <authorList>
            <consortium name="DOE Joint Genome Institute"/>
            <person name="Mondo S.J."/>
            <person name="Chang Y."/>
            <person name="Wang Y."/>
            <person name="Ahrendt S."/>
            <person name="Andreopoulos W."/>
            <person name="Barry K."/>
            <person name="Beard J."/>
            <person name="Benny G.L."/>
            <person name="Blankenship S."/>
            <person name="Bonito G."/>
            <person name="Cuomo C."/>
            <person name="Desiro A."/>
            <person name="Gervers K.A."/>
            <person name="Hundley H."/>
            <person name="Kuo A."/>
            <person name="LaButti K."/>
            <person name="Lang B.F."/>
            <person name="Lipzen A."/>
            <person name="O'Donnell K."/>
            <person name="Pangilinan J."/>
            <person name="Reynolds N."/>
            <person name="Sandor L."/>
            <person name="Smith M.W."/>
            <person name="Tsang A."/>
            <person name="Grigoriev I.V."/>
            <person name="Stajich J.E."/>
            <person name="Spatafora J.W."/>
        </authorList>
    </citation>
    <scope>NUCLEOTIDE SEQUENCE</scope>
    <source>
        <strain evidence="2">RSA 2281</strain>
    </source>
</reference>
<evidence type="ECO:0000313" key="2">
    <source>
        <dbReference type="EMBL" id="KAI9252358.1"/>
    </source>
</evidence>
<feature type="non-terminal residue" evidence="2">
    <location>
        <position position="1"/>
    </location>
</feature>
<keyword evidence="3" id="KW-1185">Reference proteome</keyword>
<protein>
    <submittedName>
        <fullName evidence="2">Uncharacterized protein</fullName>
    </submittedName>
</protein>
<dbReference type="AlphaFoldDB" id="A0AAD5PAJ7"/>
<feature type="non-terminal residue" evidence="2">
    <location>
        <position position="84"/>
    </location>
</feature>
<gene>
    <name evidence="2" type="ORF">BDA99DRAFT_425987</name>
</gene>
<evidence type="ECO:0000256" key="1">
    <source>
        <dbReference type="SAM" id="SignalP"/>
    </source>
</evidence>
<name>A0AAD5PAJ7_9FUNG</name>
<comment type="caution">
    <text evidence="2">The sequence shown here is derived from an EMBL/GenBank/DDBJ whole genome shotgun (WGS) entry which is preliminary data.</text>
</comment>